<accession>A0AAE9DNM2</accession>
<evidence type="ECO:0000313" key="2">
    <source>
        <dbReference type="EMBL" id="ULU07616.1"/>
    </source>
</evidence>
<dbReference type="Pfam" id="PF00651">
    <property type="entry name" value="BTB"/>
    <property type="match status" value="1"/>
</dbReference>
<dbReference type="Proteomes" id="UP000827892">
    <property type="component" value="Chromosome II"/>
</dbReference>
<dbReference type="InterPro" id="IPR011333">
    <property type="entry name" value="SKP1/BTB/POZ_sf"/>
</dbReference>
<evidence type="ECO:0000313" key="3">
    <source>
        <dbReference type="Proteomes" id="UP000827892"/>
    </source>
</evidence>
<sequence length="143" mass="16290">MTGFEKMRIRKFDESQKDVSDVILVVKDTKFYVSKMYLAAQSSLFKALFLGNFSESKMTEIPLTGIEPEDFQHFLEVLYGEPSIDDSTVEGILLVADMYITSLVVKKCETFLINVSKKEFKKITMFKNFSLAISAICTHQLCS</sequence>
<dbReference type="InterPro" id="IPR052664">
    <property type="entry name" value="BTB-MATH_domain_protein"/>
</dbReference>
<dbReference type="PANTHER" id="PTHR22743:SF165">
    <property type="entry name" value="BTB AND MATH DOMAIN CONTAINING-RELATED"/>
    <property type="match status" value="1"/>
</dbReference>
<organism evidence="2 3">
    <name type="scientific">Caenorhabditis briggsae</name>
    <dbReference type="NCBI Taxonomy" id="6238"/>
    <lineage>
        <taxon>Eukaryota</taxon>
        <taxon>Metazoa</taxon>
        <taxon>Ecdysozoa</taxon>
        <taxon>Nematoda</taxon>
        <taxon>Chromadorea</taxon>
        <taxon>Rhabditida</taxon>
        <taxon>Rhabditina</taxon>
        <taxon>Rhabditomorpha</taxon>
        <taxon>Rhabditoidea</taxon>
        <taxon>Rhabditidae</taxon>
        <taxon>Peloderinae</taxon>
        <taxon>Caenorhabditis</taxon>
    </lineage>
</organism>
<dbReference type="PROSITE" id="PS50097">
    <property type="entry name" value="BTB"/>
    <property type="match status" value="1"/>
</dbReference>
<protein>
    <recommendedName>
        <fullName evidence="1">BTB domain-containing protein</fullName>
    </recommendedName>
</protein>
<name>A0AAE9DNM2_CAEBR</name>
<dbReference type="SUPFAM" id="SSF54695">
    <property type="entry name" value="POZ domain"/>
    <property type="match status" value="1"/>
</dbReference>
<dbReference type="CDD" id="cd18186">
    <property type="entry name" value="BTB_POZ_ZBTB_KLHL-like"/>
    <property type="match status" value="1"/>
</dbReference>
<dbReference type="Gene3D" id="3.30.710.10">
    <property type="entry name" value="Potassium Channel Kv1.1, Chain A"/>
    <property type="match status" value="1"/>
</dbReference>
<dbReference type="EMBL" id="CP090892">
    <property type="protein sequence ID" value="ULU07616.1"/>
    <property type="molecule type" value="Genomic_DNA"/>
</dbReference>
<reference evidence="2 3" key="1">
    <citation type="submission" date="2022-05" db="EMBL/GenBank/DDBJ databases">
        <title>Chromosome-level reference genomes for two strains of Caenorhabditis briggsae: an improved platform for comparative genomics.</title>
        <authorList>
            <person name="Stevens L."/>
            <person name="Andersen E.C."/>
        </authorList>
    </citation>
    <scope>NUCLEOTIDE SEQUENCE [LARGE SCALE GENOMIC DNA]</scope>
    <source>
        <strain evidence="2">QX1410_ONT</strain>
        <tissue evidence="2">Whole-organism</tissue>
    </source>
</reference>
<dbReference type="SMART" id="SM00225">
    <property type="entry name" value="BTB"/>
    <property type="match status" value="1"/>
</dbReference>
<evidence type="ECO:0000259" key="1">
    <source>
        <dbReference type="PROSITE" id="PS50097"/>
    </source>
</evidence>
<dbReference type="PANTHER" id="PTHR22743">
    <property type="entry name" value="MEPRIN/TRAF-LIKE MATH FAMILY-C.ELEGANS"/>
    <property type="match status" value="1"/>
</dbReference>
<proteinExistence type="predicted"/>
<gene>
    <name evidence="2" type="ORF">L3Y34_018963</name>
</gene>
<feature type="domain" description="BTB" evidence="1">
    <location>
        <begin position="20"/>
        <end position="79"/>
    </location>
</feature>
<dbReference type="InterPro" id="IPR000210">
    <property type="entry name" value="BTB/POZ_dom"/>
</dbReference>
<dbReference type="AlphaFoldDB" id="A0AAE9DNM2"/>